<protein>
    <recommendedName>
        <fullName evidence="3">Peptidase</fullName>
    </recommendedName>
</protein>
<proteinExistence type="predicted"/>
<dbReference type="Proteomes" id="UP000011991">
    <property type="component" value="Unassembled WGS sequence"/>
</dbReference>
<dbReference type="AlphaFoldDB" id="M5RLH9"/>
<sequence>MLHIESAFVSISAVPTLKANLMIRTHDDHSLPADVIAELREAKDTLEHHGLADRLTELVGTPITASMKMLPSVAEDTIHAAIDKSLAAAMDVALRTLGHDTKEGKPKLLTHKLLAGISGAAGGAFGMTTVAIELPVSTVLILRSIADIARSQGEDLTDVRTRLACLEVFAIDGGQSDVDDKTEVGYFAVRAAMSKQVADASKYVLKFGVADTAAPPLVKLMGMIAKRFGVVVSEKIAAQAIPVIGAVGGALINSYFIDHYQDLARAHFTIRRFEREYGESEIQAAYLRL</sequence>
<keyword evidence="2" id="KW-1185">Reference proteome</keyword>
<name>M5RLH9_9BACT</name>
<gene>
    <name evidence="1" type="ORF">RMSM_02900</name>
</gene>
<dbReference type="PANTHER" id="PTHR41260:SF1">
    <property type="entry name" value="PROTEIN ECSC"/>
    <property type="match status" value="1"/>
</dbReference>
<reference evidence="1 2" key="1">
    <citation type="journal article" date="2013" name="Mar. Genomics">
        <title>Expression of sulfatases in Rhodopirellula baltica and the diversity of sulfatases in the genus Rhodopirellula.</title>
        <authorList>
            <person name="Wegner C.E."/>
            <person name="Richter-Heitmann T."/>
            <person name="Klindworth A."/>
            <person name="Klockow C."/>
            <person name="Richter M."/>
            <person name="Achstetter T."/>
            <person name="Glockner F.O."/>
            <person name="Harder J."/>
        </authorList>
    </citation>
    <scope>NUCLEOTIDE SEQUENCE [LARGE SCALE GENOMIC DNA]</scope>
    <source>
        <strain evidence="1 2">SM1</strain>
    </source>
</reference>
<dbReference type="Pfam" id="PF12787">
    <property type="entry name" value="EcsC"/>
    <property type="match status" value="1"/>
</dbReference>
<dbReference type="EMBL" id="ANOG01000416">
    <property type="protein sequence ID" value="EMI20170.1"/>
    <property type="molecule type" value="Genomic_DNA"/>
</dbReference>
<organism evidence="1 2">
    <name type="scientific">Rhodopirellula maiorica SM1</name>
    <dbReference type="NCBI Taxonomy" id="1265738"/>
    <lineage>
        <taxon>Bacteria</taxon>
        <taxon>Pseudomonadati</taxon>
        <taxon>Planctomycetota</taxon>
        <taxon>Planctomycetia</taxon>
        <taxon>Pirellulales</taxon>
        <taxon>Pirellulaceae</taxon>
        <taxon>Novipirellula</taxon>
    </lineage>
</organism>
<dbReference type="PANTHER" id="PTHR41260">
    <property type="entry name" value="PROTEIN ECSC"/>
    <property type="match status" value="1"/>
</dbReference>
<dbReference type="InterPro" id="IPR024787">
    <property type="entry name" value="EcsC"/>
</dbReference>
<dbReference type="PATRIC" id="fig|1265738.3.peg.2898"/>
<evidence type="ECO:0000313" key="1">
    <source>
        <dbReference type="EMBL" id="EMI20170.1"/>
    </source>
</evidence>
<accession>M5RLH9</accession>
<comment type="caution">
    <text evidence="1">The sequence shown here is derived from an EMBL/GenBank/DDBJ whole genome shotgun (WGS) entry which is preliminary data.</text>
</comment>
<evidence type="ECO:0000313" key="2">
    <source>
        <dbReference type="Proteomes" id="UP000011991"/>
    </source>
</evidence>
<evidence type="ECO:0008006" key="3">
    <source>
        <dbReference type="Google" id="ProtNLM"/>
    </source>
</evidence>